<gene>
    <name evidence="1" type="ORF">HPB52_010773</name>
</gene>
<proteinExistence type="predicted"/>
<dbReference type="AlphaFoldDB" id="A0A9D4QAJ9"/>
<name>A0A9D4QAJ9_RHISA</name>
<reference evidence="1" key="1">
    <citation type="journal article" date="2020" name="Cell">
        <title>Large-Scale Comparative Analyses of Tick Genomes Elucidate Their Genetic Diversity and Vector Capacities.</title>
        <authorList>
            <consortium name="Tick Genome and Microbiome Consortium (TIGMIC)"/>
            <person name="Jia N."/>
            <person name="Wang J."/>
            <person name="Shi W."/>
            <person name="Du L."/>
            <person name="Sun Y."/>
            <person name="Zhan W."/>
            <person name="Jiang J.F."/>
            <person name="Wang Q."/>
            <person name="Zhang B."/>
            <person name="Ji P."/>
            <person name="Bell-Sakyi L."/>
            <person name="Cui X.M."/>
            <person name="Yuan T.T."/>
            <person name="Jiang B.G."/>
            <person name="Yang W.F."/>
            <person name="Lam T.T."/>
            <person name="Chang Q.C."/>
            <person name="Ding S.J."/>
            <person name="Wang X.J."/>
            <person name="Zhu J.G."/>
            <person name="Ruan X.D."/>
            <person name="Zhao L."/>
            <person name="Wei J.T."/>
            <person name="Ye R.Z."/>
            <person name="Que T.C."/>
            <person name="Du C.H."/>
            <person name="Zhou Y.H."/>
            <person name="Cheng J.X."/>
            <person name="Dai P.F."/>
            <person name="Guo W.B."/>
            <person name="Han X.H."/>
            <person name="Huang E.J."/>
            <person name="Li L.F."/>
            <person name="Wei W."/>
            <person name="Gao Y.C."/>
            <person name="Liu J.Z."/>
            <person name="Shao H.Z."/>
            <person name="Wang X."/>
            <person name="Wang C.C."/>
            <person name="Yang T.C."/>
            <person name="Huo Q.B."/>
            <person name="Li W."/>
            <person name="Chen H.Y."/>
            <person name="Chen S.E."/>
            <person name="Zhou L.G."/>
            <person name="Ni X.B."/>
            <person name="Tian J.H."/>
            <person name="Sheng Y."/>
            <person name="Liu T."/>
            <person name="Pan Y.S."/>
            <person name="Xia L.Y."/>
            <person name="Li J."/>
            <person name="Zhao F."/>
            <person name="Cao W.C."/>
        </authorList>
    </citation>
    <scope>NUCLEOTIDE SEQUENCE</scope>
    <source>
        <strain evidence="1">Rsan-2018</strain>
    </source>
</reference>
<dbReference type="Proteomes" id="UP000821837">
    <property type="component" value="Chromosome 11"/>
</dbReference>
<protein>
    <submittedName>
        <fullName evidence="1">Uncharacterized protein</fullName>
    </submittedName>
</protein>
<organism evidence="1 2">
    <name type="scientific">Rhipicephalus sanguineus</name>
    <name type="common">Brown dog tick</name>
    <name type="synonym">Ixodes sanguineus</name>
    <dbReference type="NCBI Taxonomy" id="34632"/>
    <lineage>
        <taxon>Eukaryota</taxon>
        <taxon>Metazoa</taxon>
        <taxon>Ecdysozoa</taxon>
        <taxon>Arthropoda</taxon>
        <taxon>Chelicerata</taxon>
        <taxon>Arachnida</taxon>
        <taxon>Acari</taxon>
        <taxon>Parasitiformes</taxon>
        <taxon>Ixodida</taxon>
        <taxon>Ixodoidea</taxon>
        <taxon>Ixodidae</taxon>
        <taxon>Rhipicephalinae</taxon>
        <taxon>Rhipicephalus</taxon>
        <taxon>Rhipicephalus</taxon>
    </lineage>
</organism>
<accession>A0A9D4QAJ9</accession>
<dbReference type="EMBL" id="JABSTV010001247">
    <property type="protein sequence ID" value="KAH7972274.1"/>
    <property type="molecule type" value="Genomic_DNA"/>
</dbReference>
<sequence length="98" mass="10865">MAPGEKSLSGEDGRLFGLVVLEFAGPYAASLRRFEKLLNAQALPFPVENKPDLLPHFCKYFMKTRLPPIENGSAPCHPNLHWLVYRVNAGALTSGLRD</sequence>
<comment type="caution">
    <text evidence="1">The sequence shown here is derived from an EMBL/GenBank/DDBJ whole genome shotgun (WGS) entry which is preliminary data.</text>
</comment>
<keyword evidence="2" id="KW-1185">Reference proteome</keyword>
<evidence type="ECO:0000313" key="2">
    <source>
        <dbReference type="Proteomes" id="UP000821837"/>
    </source>
</evidence>
<reference evidence="1" key="2">
    <citation type="submission" date="2021-09" db="EMBL/GenBank/DDBJ databases">
        <authorList>
            <person name="Jia N."/>
            <person name="Wang J."/>
            <person name="Shi W."/>
            <person name="Du L."/>
            <person name="Sun Y."/>
            <person name="Zhan W."/>
            <person name="Jiang J."/>
            <person name="Wang Q."/>
            <person name="Zhang B."/>
            <person name="Ji P."/>
            <person name="Sakyi L.B."/>
            <person name="Cui X."/>
            <person name="Yuan T."/>
            <person name="Jiang B."/>
            <person name="Yang W."/>
            <person name="Lam T.T.-Y."/>
            <person name="Chang Q."/>
            <person name="Ding S."/>
            <person name="Wang X."/>
            <person name="Zhu J."/>
            <person name="Ruan X."/>
            <person name="Zhao L."/>
            <person name="Wei J."/>
            <person name="Que T."/>
            <person name="Du C."/>
            <person name="Cheng J."/>
            <person name="Dai P."/>
            <person name="Han X."/>
            <person name="Huang E."/>
            <person name="Gao Y."/>
            <person name="Liu J."/>
            <person name="Shao H."/>
            <person name="Ye R."/>
            <person name="Li L."/>
            <person name="Wei W."/>
            <person name="Wang X."/>
            <person name="Wang C."/>
            <person name="Huo Q."/>
            <person name="Li W."/>
            <person name="Guo W."/>
            <person name="Chen H."/>
            <person name="Chen S."/>
            <person name="Zhou L."/>
            <person name="Zhou L."/>
            <person name="Ni X."/>
            <person name="Tian J."/>
            <person name="Zhou Y."/>
            <person name="Sheng Y."/>
            <person name="Liu T."/>
            <person name="Pan Y."/>
            <person name="Xia L."/>
            <person name="Li J."/>
            <person name="Zhao F."/>
            <person name="Cao W."/>
        </authorList>
    </citation>
    <scope>NUCLEOTIDE SEQUENCE</scope>
    <source>
        <strain evidence="1">Rsan-2018</strain>
        <tissue evidence="1">Larvae</tissue>
    </source>
</reference>
<evidence type="ECO:0000313" key="1">
    <source>
        <dbReference type="EMBL" id="KAH7972274.1"/>
    </source>
</evidence>